<name>A0ABN1ZYW6_9ACTN</name>
<comment type="caution">
    <text evidence="1">The sequence shown here is derived from an EMBL/GenBank/DDBJ whole genome shotgun (WGS) entry which is preliminary data.</text>
</comment>
<dbReference type="EMBL" id="BAAAOR010000007">
    <property type="protein sequence ID" value="GAA1507578.1"/>
    <property type="molecule type" value="Genomic_DNA"/>
</dbReference>
<accession>A0ABN1ZYW6</accession>
<organism evidence="1 2">
    <name type="scientific">Nocardioides humi</name>
    <dbReference type="NCBI Taxonomy" id="449461"/>
    <lineage>
        <taxon>Bacteria</taxon>
        <taxon>Bacillati</taxon>
        <taxon>Actinomycetota</taxon>
        <taxon>Actinomycetes</taxon>
        <taxon>Propionibacteriales</taxon>
        <taxon>Nocardioidaceae</taxon>
        <taxon>Nocardioides</taxon>
    </lineage>
</organism>
<dbReference type="Pfam" id="PF04978">
    <property type="entry name" value="MST"/>
    <property type="match status" value="1"/>
</dbReference>
<protein>
    <submittedName>
        <fullName evidence="1">Mycothiol transferase</fullName>
    </submittedName>
</protein>
<dbReference type="SUPFAM" id="SSF109854">
    <property type="entry name" value="DinB/YfiT-like putative metalloenzymes"/>
    <property type="match status" value="1"/>
</dbReference>
<keyword evidence="2" id="KW-1185">Reference proteome</keyword>
<reference evidence="1 2" key="1">
    <citation type="journal article" date="2019" name="Int. J. Syst. Evol. Microbiol.">
        <title>The Global Catalogue of Microorganisms (GCM) 10K type strain sequencing project: providing services to taxonomists for standard genome sequencing and annotation.</title>
        <authorList>
            <consortium name="The Broad Institute Genomics Platform"/>
            <consortium name="The Broad Institute Genome Sequencing Center for Infectious Disease"/>
            <person name="Wu L."/>
            <person name="Ma J."/>
        </authorList>
    </citation>
    <scope>NUCLEOTIDE SEQUENCE [LARGE SCALE GENOMIC DNA]</scope>
    <source>
        <strain evidence="1 2">JCM 14942</strain>
    </source>
</reference>
<evidence type="ECO:0000313" key="1">
    <source>
        <dbReference type="EMBL" id="GAA1507578.1"/>
    </source>
</evidence>
<dbReference type="RefSeq" id="WP_141004984.1">
    <property type="nucleotide sequence ID" value="NZ_BAAAOR010000007.1"/>
</dbReference>
<keyword evidence="1" id="KW-0808">Transferase</keyword>
<dbReference type="Gene3D" id="1.20.120.450">
    <property type="entry name" value="dinb family like domain"/>
    <property type="match status" value="1"/>
</dbReference>
<gene>
    <name evidence="1" type="ORF">GCM10009788_09490</name>
</gene>
<dbReference type="InterPro" id="IPR007061">
    <property type="entry name" value="MST-like"/>
</dbReference>
<dbReference type="InterPro" id="IPR034660">
    <property type="entry name" value="DinB/YfiT-like"/>
</dbReference>
<evidence type="ECO:0000313" key="2">
    <source>
        <dbReference type="Proteomes" id="UP001500842"/>
    </source>
</evidence>
<dbReference type="NCBIfam" id="NF047843">
    <property type="entry name" value="MST_Rv0443"/>
    <property type="match status" value="1"/>
</dbReference>
<dbReference type="Proteomes" id="UP001500842">
    <property type="component" value="Unassembled WGS sequence"/>
</dbReference>
<proteinExistence type="predicted"/>
<sequence>MTPADLLTDAFARVLDDLEGVLDGLADDVLVARPAPGANTIAWLVWHLTRVQDDHVADVAGSGQVWTDDGYAERFGLPLDPADTGYGHTGEQVGSVRAPAALLLDYYRATHARTLAFVATVTPDDLDRVVDTRWDPPVTLGVRLVSVVNDCTQHVGQAAYLRGLLVS</sequence>
<dbReference type="GO" id="GO:0016740">
    <property type="term" value="F:transferase activity"/>
    <property type="evidence" value="ECO:0007669"/>
    <property type="project" value="UniProtKB-KW"/>
</dbReference>